<dbReference type="AlphaFoldDB" id="A0A081KAT0"/>
<name>A0A081KAT0_9GAMM</name>
<dbReference type="EMBL" id="JOJP01000001">
    <property type="protein sequence ID" value="KEI71256.1"/>
    <property type="molecule type" value="Genomic_DNA"/>
</dbReference>
<dbReference type="RefSeq" id="WP_020582827.1">
    <property type="nucleotide sequence ID" value="NZ_JOJP01000001.1"/>
</dbReference>
<organism evidence="1 2">
    <name type="scientific">Endozoicomonas elysicola</name>
    <dbReference type="NCBI Taxonomy" id="305900"/>
    <lineage>
        <taxon>Bacteria</taxon>
        <taxon>Pseudomonadati</taxon>
        <taxon>Pseudomonadota</taxon>
        <taxon>Gammaproteobacteria</taxon>
        <taxon>Oceanospirillales</taxon>
        <taxon>Endozoicomonadaceae</taxon>
        <taxon>Endozoicomonas</taxon>
    </lineage>
</organism>
<evidence type="ECO:0000313" key="2">
    <source>
        <dbReference type="Proteomes" id="UP000027997"/>
    </source>
</evidence>
<evidence type="ECO:0000313" key="1">
    <source>
        <dbReference type="EMBL" id="KEI71256.1"/>
    </source>
</evidence>
<keyword evidence="2" id="KW-1185">Reference proteome</keyword>
<dbReference type="Proteomes" id="UP000027997">
    <property type="component" value="Unassembled WGS sequence"/>
</dbReference>
<sequence length="543" mass="60767">MEVHAHPWSTILANLEIAKATSIDSGALTKAVRVKPEVRKRLLAGVHWQELQNIGRRKVFAVKCGLSHGKEKNSDLTRHKEAYSPFLWPDEPLHIECGQATIPDHDSNKVYCVTTGKKPSGVSYCSLQLPSFNNTAKGTEFVIKNQSKNFIEFCSRERRYPIPACSQWLGAGEAIILHRAEKKWECLGKAGGHRSDRVATNPLLRESGSVVDCNQGVINYENDGEYFLTRPVIEHTLSKKLAKQEGTFRYHYCTSPDELGAAIKTEEKSPCYFVYENTENNHVTAGCVQVSGDDVQCYLHETLGAESRYTEPLVKTIRKEIETAFPGKRAGILLPEEGLQIDYVSCGVMAIKGIGYFAKHPEWLETLFKQEKVNDGNHLFDTVKVGSLPAGIVKLCQDRSLIYSHPDQQDNVNSKETLREYLGLFDAIAVKEGSGIKTCVNAAAYVKRYKYLMDYIKDHNVSRATADTIVQLPESGNSRKRRIATLLGPLKKMQVLDKAEIEKPAPCPEEHLSFAFLQDHDYCALHPHFQSQTSRDSSGYGSS</sequence>
<protein>
    <submittedName>
        <fullName evidence="1">Uncharacterized protein</fullName>
    </submittedName>
</protein>
<gene>
    <name evidence="1" type="ORF">GV64_11335</name>
</gene>
<reference evidence="1 2" key="1">
    <citation type="submission" date="2014-06" db="EMBL/GenBank/DDBJ databases">
        <title>Whole Genome Sequences of Three Symbiotic Endozoicomonas Bacteria.</title>
        <authorList>
            <person name="Neave M.J."/>
            <person name="Apprill A."/>
            <person name="Voolstra C.R."/>
        </authorList>
    </citation>
    <scope>NUCLEOTIDE SEQUENCE [LARGE SCALE GENOMIC DNA]</scope>
    <source>
        <strain evidence="1 2">DSM 22380</strain>
    </source>
</reference>
<comment type="caution">
    <text evidence="1">The sequence shown here is derived from an EMBL/GenBank/DDBJ whole genome shotgun (WGS) entry which is preliminary data.</text>
</comment>
<accession>A0A081KAT0</accession>
<proteinExistence type="predicted"/>